<proteinExistence type="predicted"/>
<evidence type="ECO:0000313" key="3">
    <source>
        <dbReference type="Proteomes" id="UP000283672"/>
    </source>
</evidence>
<dbReference type="InterPro" id="IPR007074">
    <property type="entry name" value="LicD/FKTN/FKRP_NTP_transf"/>
</dbReference>
<organism evidence="2 3">
    <name type="scientific">Segatella copri</name>
    <dbReference type="NCBI Taxonomy" id="165179"/>
    <lineage>
        <taxon>Bacteria</taxon>
        <taxon>Pseudomonadati</taxon>
        <taxon>Bacteroidota</taxon>
        <taxon>Bacteroidia</taxon>
        <taxon>Bacteroidales</taxon>
        <taxon>Prevotellaceae</taxon>
        <taxon>Segatella</taxon>
    </lineage>
</organism>
<dbReference type="PANTHER" id="PTHR43404:SF2">
    <property type="entry name" value="LIPOPOLYSACCHARIDE CHOLINEPHOSPHOTRANSFERASE LICD"/>
    <property type="match status" value="1"/>
</dbReference>
<dbReference type="Pfam" id="PF04991">
    <property type="entry name" value="LicD"/>
    <property type="match status" value="1"/>
</dbReference>
<protein>
    <submittedName>
        <fullName evidence="2">LicD family protein</fullName>
    </submittedName>
</protein>
<dbReference type="PANTHER" id="PTHR43404">
    <property type="entry name" value="LIPOPOLYSACCHARIDE CHOLINEPHOSPHOTRANSFERASE LICD"/>
    <property type="match status" value="1"/>
</dbReference>
<accession>A0AA92V8I9</accession>
<gene>
    <name evidence="2" type="ORF">DW026_13620</name>
</gene>
<feature type="domain" description="LicD/FKTN/FKRP nucleotidyltransferase" evidence="1">
    <location>
        <begin position="24"/>
        <end position="247"/>
    </location>
</feature>
<sequence length="270" mass="32349">MREIGLDELKVLQMDVMSAVHRFCEANHLRYSLACGSLLGAARHKGYIPWDDDIDIYLLREDYDKMIKLFPKLWEGRYKFSTLERDDNWRIPFGKVLDTKTVLQEGEIIYNINIDVFPIDNVPENVDKWKKYDQYRRKCFDLYSRVVDTPPIFNFNNGKPFLRNVISTLIKPFFYLVSNHLVAKWFQKVATKYNNINSSMVFECAQGIFQKRPFPKALFDKRIMMPFEDREYMCFAEYDLYLSNGFGNWRQLPPKEKQVTHHDFKAWWKD</sequence>
<name>A0AA92V8I9_9BACT</name>
<comment type="caution">
    <text evidence="2">The sequence shown here is derived from an EMBL/GenBank/DDBJ whole genome shotgun (WGS) entry which is preliminary data.</text>
</comment>
<evidence type="ECO:0000313" key="2">
    <source>
        <dbReference type="EMBL" id="RHL33930.1"/>
    </source>
</evidence>
<dbReference type="AlphaFoldDB" id="A0AA92V8I9"/>
<dbReference type="GO" id="GO:0009100">
    <property type="term" value="P:glycoprotein metabolic process"/>
    <property type="evidence" value="ECO:0007669"/>
    <property type="project" value="UniProtKB-ARBA"/>
</dbReference>
<dbReference type="RefSeq" id="WP_118416999.1">
    <property type="nucleotide sequence ID" value="NZ_QROP01000053.1"/>
</dbReference>
<dbReference type="Proteomes" id="UP000283672">
    <property type="component" value="Unassembled WGS sequence"/>
</dbReference>
<dbReference type="InterPro" id="IPR052942">
    <property type="entry name" value="LPS_cholinephosphotransferase"/>
</dbReference>
<evidence type="ECO:0000259" key="1">
    <source>
        <dbReference type="Pfam" id="PF04991"/>
    </source>
</evidence>
<reference evidence="2 3" key="1">
    <citation type="submission" date="2018-08" db="EMBL/GenBank/DDBJ databases">
        <title>A genome reference for cultivated species of the human gut microbiota.</title>
        <authorList>
            <person name="Zou Y."/>
            <person name="Xue W."/>
            <person name="Luo G."/>
        </authorList>
    </citation>
    <scope>NUCLEOTIDE SEQUENCE [LARGE SCALE GENOMIC DNA]</scope>
    <source>
        <strain evidence="2 3">AF38-11</strain>
    </source>
</reference>
<dbReference type="EMBL" id="QROP01000053">
    <property type="protein sequence ID" value="RHL33930.1"/>
    <property type="molecule type" value="Genomic_DNA"/>
</dbReference>